<dbReference type="Gene3D" id="1.20.80.10">
    <property type="match status" value="1"/>
</dbReference>
<name>A0A667FHD9_LYNCA</name>
<evidence type="ECO:0000256" key="7">
    <source>
        <dbReference type="ARBA" id="ARBA00023278"/>
    </source>
</evidence>
<keyword evidence="6" id="KW-0446">Lipid-binding</keyword>
<evidence type="ECO:0000259" key="9">
    <source>
        <dbReference type="PROSITE" id="PS51228"/>
    </source>
</evidence>
<evidence type="ECO:0000256" key="1">
    <source>
        <dbReference type="ARBA" id="ARBA00004240"/>
    </source>
</evidence>
<evidence type="ECO:0000313" key="10">
    <source>
        <dbReference type="Ensembl" id="ENSLCNP00005001241.1"/>
    </source>
</evidence>
<evidence type="ECO:0000313" key="11">
    <source>
        <dbReference type="Proteomes" id="UP000472241"/>
    </source>
</evidence>
<reference evidence="10" key="2">
    <citation type="submission" date="2025-09" db="UniProtKB">
        <authorList>
            <consortium name="Ensembl"/>
        </authorList>
    </citation>
    <scope>IDENTIFICATION</scope>
</reference>
<evidence type="ECO:0000256" key="3">
    <source>
        <dbReference type="ARBA" id="ARBA00022448"/>
    </source>
</evidence>
<keyword evidence="5" id="KW-0333">Golgi apparatus</keyword>
<dbReference type="InterPro" id="IPR014352">
    <property type="entry name" value="FERM/acyl-CoA-bd_prot_sf"/>
</dbReference>
<dbReference type="GO" id="GO:0005783">
    <property type="term" value="C:endoplasmic reticulum"/>
    <property type="evidence" value="ECO:0007669"/>
    <property type="project" value="UniProtKB-SubCell"/>
</dbReference>
<dbReference type="Ensembl" id="ENSLCNT00005001411.1">
    <property type="protein sequence ID" value="ENSLCNP00005001241.1"/>
    <property type="gene ID" value="ENSLCNG00005000898.1"/>
</dbReference>
<reference evidence="10" key="1">
    <citation type="submission" date="2025-08" db="UniProtKB">
        <authorList>
            <consortium name="Ensembl"/>
        </authorList>
    </citation>
    <scope>IDENTIFICATION</scope>
</reference>
<dbReference type="Proteomes" id="UP000472241">
    <property type="component" value="Unplaced"/>
</dbReference>
<evidence type="ECO:0000256" key="4">
    <source>
        <dbReference type="ARBA" id="ARBA00022824"/>
    </source>
</evidence>
<sequence>MPNKQMTVCDINTEWPEILDLKGKAKWDAQKELKGTSKEDTMKNCICKAEYLKKNNKIQGTGFSC</sequence>
<evidence type="ECO:0000256" key="2">
    <source>
        <dbReference type="ARBA" id="ARBA00004555"/>
    </source>
</evidence>
<organism evidence="10 11">
    <name type="scientific">Lynx canadensis</name>
    <name type="common">Canada lynx</name>
    <name type="synonym">Felis canadensis</name>
    <dbReference type="NCBI Taxonomy" id="61383"/>
    <lineage>
        <taxon>Eukaryota</taxon>
        <taxon>Metazoa</taxon>
        <taxon>Chordata</taxon>
        <taxon>Craniata</taxon>
        <taxon>Vertebrata</taxon>
        <taxon>Euteleostomi</taxon>
        <taxon>Mammalia</taxon>
        <taxon>Eutheria</taxon>
        <taxon>Laurasiatheria</taxon>
        <taxon>Carnivora</taxon>
        <taxon>Feliformia</taxon>
        <taxon>Felidae</taxon>
        <taxon>Felinae</taxon>
        <taxon>Lynx</taxon>
    </lineage>
</organism>
<dbReference type="GO" id="GO:0000062">
    <property type="term" value="F:fatty-acyl-CoA binding"/>
    <property type="evidence" value="ECO:0007669"/>
    <property type="project" value="InterPro"/>
</dbReference>
<protein>
    <recommendedName>
        <fullName evidence="8">Acyl-CoA-binding protein</fullName>
    </recommendedName>
</protein>
<dbReference type="PANTHER" id="PTHR23310:SF54">
    <property type="entry name" value="ACYL-COA-BINDING PROTEIN"/>
    <property type="match status" value="1"/>
</dbReference>
<accession>A0A667FHD9</accession>
<dbReference type="InterPro" id="IPR035984">
    <property type="entry name" value="Acyl-CoA-binding_sf"/>
</dbReference>
<feature type="domain" description="ACB" evidence="9">
    <location>
        <begin position="1"/>
        <end position="58"/>
    </location>
</feature>
<keyword evidence="11" id="KW-1185">Reference proteome</keyword>
<dbReference type="PANTHER" id="PTHR23310">
    <property type="entry name" value="ACYL-COA-BINDING PROTEIN, ACBP"/>
    <property type="match status" value="1"/>
</dbReference>
<dbReference type="GO" id="GO:0006631">
    <property type="term" value="P:fatty acid metabolic process"/>
    <property type="evidence" value="ECO:0007669"/>
    <property type="project" value="TreeGrafter"/>
</dbReference>
<keyword evidence="4" id="KW-0256">Endoplasmic reticulum</keyword>
<dbReference type="Pfam" id="PF00887">
    <property type="entry name" value="ACBP"/>
    <property type="match status" value="1"/>
</dbReference>
<evidence type="ECO:0000256" key="8">
    <source>
        <dbReference type="ARBA" id="ARBA00039735"/>
    </source>
</evidence>
<evidence type="ECO:0000256" key="6">
    <source>
        <dbReference type="ARBA" id="ARBA00023121"/>
    </source>
</evidence>
<keyword evidence="3" id="KW-0813">Transport</keyword>
<dbReference type="GO" id="GO:0005794">
    <property type="term" value="C:Golgi apparatus"/>
    <property type="evidence" value="ECO:0007669"/>
    <property type="project" value="UniProtKB-SubCell"/>
</dbReference>
<keyword evidence="7" id="KW-0379">Hydroxylation</keyword>
<dbReference type="GO" id="GO:0005739">
    <property type="term" value="C:mitochondrion"/>
    <property type="evidence" value="ECO:0007669"/>
    <property type="project" value="TreeGrafter"/>
</dbReference>
<proteinExistence type="predicted"/>
<dbReference type="SUPFAM" id="SSF47027">
    <property type="entry name" value="Acyl-CoA binding protein"/>
    <property type="match status" value="1"/>
</dbReference>
<dbReference type="AlphaFoldDB" id="A0A667FHD9"/>
<dbReference type="PRINTS" id="PR00689">
    <property type="entry name" value="ACOABINDINGP"/>
</dbReference>
<dbReference type="PROSITE" id="PS51228">
    <property type="entry name" value="ACB_2"/>
    <property type="match status" value="1"/>
</dbReference>
<dbReference type="InterPro" id="IPR000582">
    <property type="entry name" value="Acyl-CoA-binding_protein"/>
</dbReference>
<evidence type="ECO:0000256" key="5">
    <source>
        <dbReference type="ARBA" id="ARBA00023034"/>
    </source>
</evidence>
<comment type="subcellular location">
    <subcellularLocation>
        <location evidence="1">Endoplasmic reticulum</location>
    </subcellularLocation>
    <subcellularLocation>
        <location evidence="2">Golgi apparatus</location>
    </subcellularLocation>
</comment>